<sequence length="138" mass="15543">MTEEFLAGVRSIVEPLLNELGFQLDEYDDDVVEGGANSSVVYYSSADCKIQIYESPRAASINCMIAPLDAPNVFGPSDRSGKWQYIFMLAIRQGIPRDEIRKDQLKVDFPTTIQRLEWIRGSIEKYFSVARDSILQGG</sequence>
<dbReference type="AlphaFoldDB" id="A0A7I7Q6B4"/>
<dbReference type="Proteomes" id="UP000467130">
    <property type="component" value="Chromosome"/>
</dbReference>
<dbReference type="RefSeq" id="WP_163789902.1">
    <property type="nucleotide sequence ID" value="NZ_AP022587.1"/>
</dbReference>
<gene>
    <name evidence="1" type="ORF">MSTO_21000</name>
</gene>
<name>A0A7I7Q6B4_9MYCO</name>
<evidence type="ECO:0000313" key="1">
    <source>
        <dbReference type="EMBL" id="BBY21895.1"/>
    </source>
</evidence>
<evidence type="ECO:0000313" key="2">
    <source>
        <dbReference type="Proteomes" id="UP000467130"/>
    </source>
</evidence>
<protein>
    <submittedName>
        <fullName evidence="1">Uncharacterized protein</fullName>
    </submittedName>
</protein>
<dbReference type="KEGG" id="msto:MSTO_21000"/>
<accession>A0A7I7Q6B4</accession>
<reference evidence="1 2" key="1">
    <citation type="journal article" date="2019" name="Emerg. Microbes Infect.">
        <title>Comprehensive subspecies identification of 175 nontuberculous mycobacteria species based on 7547 genomic profiles.</title>
        <authorList>
            <person name="Matsumoto Y."/>
            <person name="Kinjo T."/>
            <person name="Motooka D."/>
            <person name="Nabeya D."/>
            <person name="Jung N."/>
            <person name="Uechi K."/>
            <person name="Horii T."/>
            <person name="Iida T."/>
            <person name="Fujita J."/>
            <person name="Nakamura S."/>
        </authorList>
    </citation>
    <scope>NUCLEOTIDE SEQUENCE [LARGE SCALE GENOMIC DNA]</scope>
    <source>
        <strain evidence="1 2">JCM 17783</strain>
    </source>
</reference>
<proteinExistence type="predicted"/>
<keyword evidence="2" id="KW-1185">Reference proteome</keyword>
<organism evidence="1 2">
    <name type="scientific">Mycobacterium stomatepiae</name>
    <dbReference type="NCBI Taxonomy" id="470076"/>
    <lineage>
        <taxon>Bacteria</taxon>
        <taxon>Bacillati</taxon>
        <taxon>Actinomycetota</taxon>
        <taxon>Actinomycetes</taxon>
        <taxon>Mycobacteriales</taxon>
        <taxon>Mycobacteriaceae</taxon>
        <taxon>Mycobacterium</taxon>
        <taxon>Mycobacterium simiae complex</taxon>
    </lineage>
</organism>
<dbReference type="EMBL" id="AP022587">
    <property type="protein sequence ID" value="BBY21895.1"/>
    <property type="molecule type" value="Genomic_DNA"/>
</dbReference>